<proteinExistence type="predicted"/>
<accession>A0A6G9ALS8</accession>
<dbReference type="KEGG" id="spib:G8759_11270"/>
<gene>
    <name evidence="2" type="ORF">G8759_11270</name>
</gene>
<evidence type="ECO:0000313" key="2">
    <source>
        <dbReference type="EMBL" id="QIP13163.1"/>
    </source>
</evidence>
<evidence type="ECO:0000313" key="3">
    <source>
        <dbReference type="Proteomes" id="UP000501802"/>
    </source>
</evidence>
<name>A0A6G9ALS8_9BACT</name>
<dbReference type="RefSeq" id="WP_167207972.1">
    <property type="nucleotide sequence ID" value="NZ_CP050063.1"/>
</dbReference>
<keyword evidence="3" id="KW-1185">Reference proteome</keyword>
<evidence type="ECO:0000259" key="1">
    <source>
        <dbReference type="Pfam" id="PF21814"/>
    </source>
</evidence>
<protein>
    <recommendedName>
        <fullName evidence="1">DUF6883 domain-containing protein</fullName>
    </recommendedName>
</protein>
<reference evidence="2 3" key="1">
    <citation type="submission" date="2020-03" db="EMBL/GenBank/DDBJ databases">
        <authorList>
            <person name="Kim M.K."/>
        </authorList>
    </citation>
    <scope>NUCLEOTIDE SEQUENCE [LARGE SCALE GENOMIC DNA]</scope>
    <source>
        <strain evidence="2 3">BT328</strain>
    </source>
</reference>
<feature type="domain" description="DUF6883" evidence="1">
    <location>
        <begin position="3"/>
        <end position="110"/>
    </location>
</feature>
<sequence>MLLPFAEKAYIDNQKLVDYCLSETHNTGKHKARVFKSVLGLTATDYFLLKETILTEILLNEVQAAGPNQQGDLYTVDFTMTHQGRTATIRTAWIIIFNESFPRLVSCYIND</sequence>
<dbReference type="AlphaFoldDB" id="A0A6G9ALS8"/>
<dbReference type="EMBL" id="CP050063">
    <property type="protein sequence ID" value="QIP13163.1"/>
    <property type="molecule type" value="Genomic_DNA"/>
</dbReference>
<dbReference type="InterPro" id="IPR049250">
    <property type="entry name" value="DUF6883"/>
</dbReference>
<organism evidence="2 3">
    <name type="scientific">Spirosoma aureum</name>
    <dbReference type="NCBI Taxonomy" id="2692134"/>
    <lineage>
        <taxon>Bacteria</taxon>
        <taxon>Pseudomonadati</taxon>
        <taxon>Bacteroidota</taxon>
        <taxon>Cytophagia</taxon>
        <taxon>Cytophagales</taxon>
        <taxon>Cytophagaceae</taxon>
        <taxon>Spirosoma</taxon>
    </lineage>
</organism>
<dbReference type="Pfam" id="PF21814">
    <property type="entry name" value="DUF6883"/>
    <property type="match status" value="1"/>
</dbReference>
<dbReference type="Proteomes" id="UP000501802">
    <property type="component" value="Chromosome"/>
</dbReference>